<dbReference type="AlphaFoldDB" id="A0A1M4UCT8"/>
<dbReference type="RefSeq" id="WP_073226969.1">
    <property type="nucleotide sequence ID" value="NZ_FQUQ01000001.1"/>
</dbReference>
<proteinExistence type="predicted"/>
<evidence type="ECO:0000313" key="3">
    <source>
        <dbReference type="Proteomes" id="UP000184287"/>
    </source>
</evidence>
<dbReference type="STRING" id="288992.SAMN04488522_101508"/>
<protein>
    <submittedName>
        <fullName evidence="2">SMI1 / KNR4 family (SUKH-1)</fullName>
    </submittedName>
</protein>
<reference evidence="3" key="1">
    <citation type="submission" date="2016-11" db="EMBL/GenBank/DDBJ databases">
        <authorList>
            <person name="Varghese N."/>
            <person name="Submissions S."/>
        </authorList>
    </citation>
    <scope>NUCLEOTIDE SEQUENCE [LARGE SCALE GENOMIC DNA]</scope>
    <source>
        <strain evidence="3">DSM 16990</strain>
    </source>
</reference>
<keyword evidence="3" id="KW-1185">Reference proteome</keyword>
<name>A0A1M4UCT8_9SPHI</name>
<gene>
    <name evidence="2" type="ORF">SAMN04488522_101508</name>
</gene>
<dbReference type="EMBL" id="FQUQ01000001">
    <property type="protein sequence ID" value="SHE54417.1"/>
    <property type="molecule type" value="Genomic_DNA"/>
</dbReference>
<sequence>MNKNDFWDMSRPSDGPILDAELIAYAEKVLNVRLPILLIDLLKIKNGGSTRDFALPTTIKTCLGDSYLRIDELYGIGDDHLSSKANLLHSAYLIKEWGLPDKQVLLLGDGHWWITLDYRNGAEPTVNWIDVENEQDFLIAPTFNAFVNSLESLDKYEPTEKNDRVTHQTIMWENFLDEEKLAELGERFLTDVNERRRKNGLPDIQKK</sequence>
<dbReference type="InterPro" id="IPR037883">
    <property type="entry name" value="Knr4/Smi1-like_sf"/>
</dbReference>
<dbReference type="OrthoDB" id="4827574at2"/>
<dbReference type="Proteomes" id="UP000184287">
    <property type="component" value="Unassembled WGS sequence"/>
</dbReference>
<evidence type="ECO:0000313" key="2">
    <source>
        <dbReference type="EMBL" id="SHE54417.1"/>
    </source>
</evidence>
<dbReference type="Gene3D" id="3.40.1580.10">
    <property type="entry name" value="SMI1/KNR4-like"/>
    <property type="match status" value="1"/>
</dbReference>
<feature type="domain" description="Knr4/Smi1-like" evidence="1">
    <location>
        <begin position="19"/>
        <end position="148"/>
    </location>
</feature>
<organism evidence="2 3">
    <name type="scientific">Pedobacter caeni</name>
    <dbReference type="NCBI Taxonomy" id="288992"/>
    <lineage>
        <taxon>Bacteria</taxon>
        <taxon>Pseudomonadati</taxon>
        <taxon>Bacteroidota</taxon>
        <taxon>Sphingobacteriia</taxon>
        <taxon>Sphingobacteriales</taxon>
        <taxon>Sphingobacteriaceae</taxon>
        <taxon>Pedobacter</taxon>
    </lineage>
</organism>
<dbReference type="Pfam" id="PF09346">
    <property type="entry name" value="SMI1_KNR4"/>
    <property type="match status" value="1"/>
</dbReference>
<dbReference type="SUPFAM" id="SSF160631">
    <property type="entry name" value="SMI1/KNR4-like"/>
    <property type="match status" value="1"/>
</dbReference>
<dbReference type="InterPro" id="IPR018958">
    <property type="entry name" value="Knr4/Smi1-like_dom"/>
</dbReference>
<evidence type="ECO:0000259" key="1">
    <source>
        <dbReference type="Pfam" id="PF09346"/>
    </source>
</evidence>
<accession>A0A1M4UCT8</accession>